<keyword evidence="12" id="KW-1185">Reference proteome</keyword>
<dbReference type="GO" id="GO:0005634">
    <property type="term" value="C:nucleus"/>
    <property type="evidence" value="ECO:0007669"/>
    <property type="project" value="UniProtKB-SubCell"/>
</dbReference>
<keyword evidence="4" id="KW-0238">DNA-binding</keyword>
<keyword evidence="8" id="KW-0472">Membrane</keyword>
<dbReference type="InterPro" id="IPR017930">
    <property type="entry name" value="Myb_dom"/>
</dbReference>
<dbReference type="eggNOG" id="KOG0048">
    <property type="taxonomic scope" value="Eukaryota"/>
</dbReference>
<gene>
    <name evidence="11" type="ORF">EUTSA_v10019036mg</name>
</gene>
<dbReference type="InterPro" id="IPR015495">
    <property type="entry name" value="Myb_TF_plants"/>
</dbReference>
<proteinExistence type="predicted"/>
<dbReference type="SMART" id="SM00717">
    <property type="entry name" value="SANT"/>
    <property type="match status" value="1"/>
</dbReference>
<evidence type="ECO:0000259" key="10">
    <source>
        <dbReference type="PROSITE" id="PS51294"/>
    </source>
</evidence>
<evidence type="ECO:0000256" key="5">
    <source>
        <dbReference type="ARBA" id="ARBA00023163"/>
    </source>
</evidence>
<dbReference type="FunFam" id="1.10.10.60:FF:000394">
    <property type="entry name" value="MYB transcription factor"/>
    <property type="match status" value="1"/>
</dbReference>
<evidence type="ECO:0000259" key="9">
    <source>
        <dbReference type="PROSITE" id="PS50090"/>
    </source>
</evidence>
<dbReference type="KEGG" id="eus:EUTSA_v10019036mg"/>
<comment type="subcellular location">
    <subcellularLocation>
        <location evidence="1">Nucleus</location>
    </subcellularLocation>
</comment>
<evidence type="ECO:0000256" key="6">
    <source>
        <dbReference type="ARBA" id="ARBA00023242"/>
    </source>
</evidence>
<organism evidence="11 12">
    <name type="scientific">Eutrema salsugineum</name>
    <name type="common">Saltwater cress</name>
    <name type="synonym">Sisymbrium salsugineum</name>
    <dbReference type="NCBI Taxonomy" id="72664"/>
    <lineage>
        <taxon>Eukaryota</taxon>
        <taxon>Viridiplantae</taxon>
        <taxon>Streptophyta</taxon>
        <taxon>Embryophyta</taxon>
        <taxon>Tracheophyta</taxon>
        <taxon>Spermatophyta</taxon>
        <taxon>Magnoliopsida</taxon>
        <taxon>eudicotyledons</taxon>
        <taxon>Gunneridae</taxon>
        <taxon>Pentapetalae</taxon>
        <taxon>rosids</taxon>
        <taxon>malvids</taxon>
        <taxon>Brassicales</taxon>
        <taxon>Brassicaceae</taxon>
        <taxon>Eutremeae</taxon>
        <taxon>Eutrema</taxon>
    </lineage>
</organism>
<reference evidence="11 12" key="1">
    <citation type="journal article" date="2013" name="Front. Plant Sci.">
        <title>The Reference Genome of the Halophytic Plant Eutrema salsugineum.</title>
        <authorList>
            <person name="Yang R."/>
            <person name="Jarvis D.E."/>
            <person name="Chen H."/>
            <person name="Beilstein M.A."/>
            <person name="Grimwood J."/>
            <person name="Jenkins J."/>
            <person name="Shu S."/>
            <person name="Prochnik S."/>
            <person name="Xin M."/>
            <person name="Ma C."/>
            <person name="Schmutz J."/>
            <person name="Wing R.A."/>
            <person name="Mitchell-Olds T."/>
            <person name="Schumaker K.S."/>
            <person name="Wang X."/>
        </authorList>
    </citation>
    <scope>NUCLEOTIDE SEQUENCE [LARGE SCALE GENOMIC DNA]</scope>
</reference>
<dbReference type="OrthoDB" id="2143914at2759"/>
<evidence type="ECO:0000256" key="2">
    <source>
        <dbReference type="ARBA" id="ARBA00022737"/>
    </source>
</evidence>
<dbReference type="Pfam" id="PF00249">
    <property type="entry name" value="Myb_DNA-binding"/>
    <property type="match status" value="1"/>
</dbReference>
<feature type="domain" description="HTH myb-type" evidence="10">
    <location>
        <begin position="90"/>
        <end position="137"/>
    </location>
</feature>
<dbReference type="STRING" id="72664.V4KAK9"/>
<dbReference type="Proteomes" id="UP000030689">
    <property type="component" value="Unassembled WGS sequence"/>
</dbReference>
<feature type="region of interest" description="Disordered" evidence="7">
    <location>
        <begin position="167"/>
        <end position="214"/>
    </location>
</feature>
<dbReference type="PROSITE" id="PS51294">
    <property type="entry name" value="HTH_MYB"/>
    <property type="match status" value="1"/>
</dbReference>
<dbReference type="EMBL" id="KI517953">
    <property type="protein sequence ID" value="ESQ28099.1"/>
    <property type="molecule type" value="Genomic_DNA"/>
</dbReference>
<evidence type="ECO:0000256" key="4">
    <source>
        <dbReference type="ARBA" id="ARBA00023125"/>
    </source>
</evidence>
<keyword evidence="8" id="KW-0812">Transmembrane</keyword>
<feature type="domain" description="Myb-like" evidence="9">
    <location>
        <begin position="83"/>
        <end position="133"/>
    </location>
</feature>
<dbReference type="GO" id="GO:0009718">
    <property type="term" value="P:anthocyanin-containing compound biosynthetic process"/>
    <property type="evidence" value="ECO:0007669"/>
    <property type="project" value="EnsemblPlants"/>
</dbReference>
<sequence>MLLIIDHACLSQPTGPSQTSIYLLFPIYIYIYHLLLANNLTNNQVTISFEEVMNKIRLRALSPPSGLKRRAKQCRVRGRNNAKLELEQSNFSKDEDDLILKLHALLGNRWSLIAGRLPGRTDNEIRIRWETYLKRKLEKMGIDPTNHRLYHHTNYISRRYLNSLHKEHEPNTTSDQSSSVSESCDGMTTILPVSSTNSSEYSTSAGHSRLPDLNIGPIPMKTTTSLPVCCLQDSSEPSNYGSTSQETLLLFR</sequence>
<feature type="compositionally biased region" description="Low complexity" evidence="7">
    <location>
        <begin position="194"/>
        <end position="204"/>
    </location>
</feature>
<keyword evidence="8" id="KW-1133">Transmembrane helix</keyword>
<dbReference type="PROSITE" id="PS50090">
    <property type="entry name" value="MYB_LIKE"/>
    <property type="match status" value="1"/>
</dbReference>
<dbReference type="PANTHER" id="PTHR47994">
    <property type="entry name" value="F14D16.11-RELATED"/>
    <property type="match status" value="1"/>
</dbReference>
<dbReference type="SUPFAM" id="SSF46689">
    <property type="entry name" value="Homeodomain-like"/>
    <property type="match status" value="1"/>
</dbReference>
<dbReference type="OMA" id="NEIRIRW"/>
<dbReference type="Gene3D" id="1.10.10.60">
    <property type="entry name" value="Homeodomain-like"/>
    <property type="match status" value="1"/>
</dbReference>
<evidence type="ECO:0000256" key="7">
    <source>
        <dbReference type="SAM" id="MobiDB-lite"/>
    </source>
</evidence>
<dbReference type="Gramene" id="ESQ28099">
    <property type="protein sequence ID" value="ESQ28099"/>
    <property type="gene ID" value="EUTSA_v10019036mg"/>
</dbReference>
<dbReference type="CDD" id="cd00167">
    <property type="entry name" value="SANT"/>
    <property type="match status" value="1"/>
</dbReference>
<feature type="transmembrane region" description="Helical" evidence="8">
    <location>
        <begin position="20"/>
        <end position="37"/>
    </location>
</feature>
<evidence type="ECO:0000256" key="3">
    <source>
        <dbReference type="ARBA" id="ARBA00023015"/>
    </source>
</evidence>
<evidence type="ECO:0000256" key="1">
    <source>
        <dbReference type="ARBA" id="ARBA00004123"/>
    </source>
</evidence>
<dbReference type="GO" id="GO:0000976">
    <property type="term" value="F:transcription cis-regulatory region binding"/>
    <property type="evidence" value="ECO:0007669"/>
    <property type="project" value="UniProtKB-ARBA"/>
</dbReference>
<dbReference type="AlphaFoldDB" id="V4KAK9"/>
<keyword evidence="5" id="KW-0804">Transcription</keyword>
<evidence type="ECO:0000256" key="8">
    <source>
        <dbReference type="SAM" id="Phobius"/>
    </source>
</evidence>
<protein>
    <submittedName>
        <fullName evidence="11">Uncharacterized protein</fullName>
    </submittedName>
</protein>
<evidence type="ECO:0000313" key="12">
    <source>
        <dbReference type="Proteomes" id="UP000030689"/>
    </source>
</evidence>
<keyword evidence="6" id="KW-0539">Nucleus</keyword>
<dbReference type="PANTHER" id="PTHR47994:SF5">
    <property type="entry name" value="F14D16.11-RELATED"/>
    <property type="match status" value="1"/>
</dbReference>
<feature type="compositionally biased region" description="Low complexity" evidence="7">
    <location>
        <begin position="174"/>
        <end position="183"/>
    </location>
</feature>
<keyword evidence="3" id="KW-0805">Transcription regulation</keyword>
<dbReference type="InterPro" id="IPR001005">
    <property type="entry name" value="SANT/Myb"/>
</dbReference>
<keyword evidence="2" id="KW-0677">Repeat</keyword>
<name>V4KAK9_EUTSA</name>
<dbReference type="GO" id="GO:0010023">
    <property type="term" value="P:proanthocyanidin biosynthetic process"/>
    <property type="evidence" value="ECO:0007669"/>
    <property type="project" value="EnsemblPlants"/>
</dbReference>
<dbReference type="InterPro" id="IPR009057">
    <property type="entry name" value="Homeodomain-like_sf"/>
</dbReference>
<evidence type="ECO:0000313" key="11">
    <source>
        <dbReference type="EMBL" id="ESQ28099.1"/>
    </source>
</evidence>
<accession>V4KAK9</accession>